<dbReference type="Pfam" id="PF09912">
    <property type="entry name" value="DUF2141"/>
    <property type="match status" value="1"/>
</dbReference>
<dbReference type="Proteomes" id="UP001595444">
    <property type="component" value="Unassembled WGS sequence"/>
</dbReference>
<comment type="caution">
    <text evidence="2">The sequence shown here is derived from an EMBL/GenBank/DDBJ whole genome shotgun (WGS) entry which is preliminary data.</text>
</comment>
<evidence type="ECO:0000313" key="3">
    <source>
        <dbReference type="Proteomes" id="UP001595444"/>
    </source>
</evidence>
<gene>
    <name evidence="2" type="ORF">ACFOKA_05535</name>
</gene>
<evidence type="ECO:0000256" key="1">
    <source>
        <dbReference type="SAM" id="SignalP"/>
    </source>
</evidence>
<protein>
    <submittedName>
        <fullName evidence="2">DUF2141 domain-containing protein</fullName>
    </submittedName>
</protein>
<sequence length="191" mass="21433">MYCKFYYRVLLLIATFVFSSQSGWSFDIKSQEILDEQEIKSDPVHVAEGDCSKNAAGPAVLVRVENIKDVEGNLRAQVYGPNPDDFLEKGKKLVRVDVPVTSEGEQEVCVPFPSVGQFALVVMHDRNANGKADFFSEGFGFSNNPKLKLAAPDGEDVMFTVVEGISKMTVELKYIFGSDEKQEKRRKLKRR</sequence>
<keyword evidence="3" id="KW-1185">Reference proteome</keyword>
<proteinExistence type="predicted"/>
<dbReference type="InterPro" id="IPR018673">
    <property type="entry name" value="DUF2141"/>
</dbReference>
<keyword evidence="1" id="KW-0732">Signal</keyword>
<dbReference type="RefSeq" id="WP_194211589.1">
    <property type="nucleotide sequence ID" value="NZ_CP061205.1"/>
</dbReference>
<dbReference type="EMBL" id="JBHRSL010000002">
    <property type="protein sequence ID" value="MFC3051359.1"/>
    <property type="molecule type" value="Genomic_DNA"/>
</dbReference>
<evidence type="ECO:0000313" key="2">
    <source>
        <dbReference type="EMBL" id="MFC3051359.1"/>
    </source>
</evidence>
<feature type="signal peptide" evidence="1">
    <location>
        <begin position="1"/>
        <end position="22"/>
    </location>
</feature>
<name>A0ABV7D3S0_9PROT</name>
<reference evidence="3" key="1">
    <citation type="journal article" date="2019" name="Int. J. Syst. Evol. Microbiol.">
        <title>The Global Catalogue of Microorganisms (GCM) 10K type strain sequencing project: providing services to taxonomists for standard genome sequencing and annotation.</title>
        <authorList>
            <consortium name="The Broad Institute Genomics Platform"/>
            <consortium name="The Broad Institute Genome Sequencing Center for Infectious Disease"/>
            <person name="Wu L."/>
            <person name="Ma J."/>
        </authorList>
    </citation>
    <scope>NUCLEOTIDE SEQUENCE [LARGE SCALE GENOMIC DNA]</scope>
    <source>
        <strain evidence="3">KCTC 62164</strain>
    </source>
</reference>
<feature type="chain" id="PRO_5047499409" evidence="1">
    <location>
        <begin position="23"/>
        <end position="191"/>
    </location>
</feature>
<organism evidence="2 3">
    <name type="scientific">Kordiimonas pumila</name>
    <dbReference type="NCBI Taxonomy" id="2161677"/>
    <lineage>
        <taxon>Bacteria</taxon>
        <taxon>Pseudomonadati</taxon>
        <taxon>Pseudomonadota</taxon>
        <taxon>Alphaproteobacteria</taxon>
        <taxon>Kordiimonadales</taxon>
        <taxon>Kordiimonadaceae</taxon>
        <taxon>Kordiimonas</taxon>
    </lineage>
</organism>
<accession>A0ABV7D3S0</accession>